<comment type="cofactor">
    <cofactor evidence="5">
        <name>heme</name>
        <dbReference type="ChEBI" id="CHEBI:30413"/>
    </cofactor>
</comment>
<accession>A0A2J6QYJ7</accession>
<evidence type="ECO:0000256" key="2">
    <source>
        <dbReference type="ARBA" id="ARBA00022723"/>
    </source>
</evidence>
<comment type="similarity">
    <text evidence="1 6">Belongs to the cytochrome P450 family.</text>
</comment>
<dbReference type="STRING" id="1149755.A0A2J6QYJ7"/>
<gene>
    <name evidence="7" type="ORF">L207DRAFT_591807</name>
</gene>
<sequence>MATLGAVVVGILLTVSVWLLFTKPKASIPAGTKPLPGPKGWPLVGNLLDVPPQHSWLKFKEWADEFGPIYQINILGKKHVIISTEKIAKDLFSDRGSIYSDREVTPMASTLVGGGMTFVLLPFGDRLKRWRKFVHQQVGGIAANKYRPVQIFESKRLLYDLIREPENYENWVQRFSAGFSIRVGFGKATETGQESYILTLIDILRELERCASPGAYLVDSLPILMYLPEWLAPFKKEGRRQQERERKFYLELQSEVLDQITKGIAPPSFSRTFLENQDKYDLTYIEGAHVLGSMYEAGAGTVAAAVLSAILAMCHYPEWLRKMQDEVDRVIGDNRMPNFDDIPNLPLIRAFYKETLRWRPVTAGGVPHRLMKDDVYEGYFIPEGANVHGNIWAVHREKELYPDPETFNPDRWLMPEYPTYREPLTVYPNIQGYSAFGFGRRQCPGIVVAENSLFIEIACIAWGCDITLKKDADGGDIPVPLYDYVPGFNTQPNKFPFCLKARSKKKEQIIAEAWIESKANGSDILS</sequence>
<dbReference type="InterPro" id="IPR036396">
    <property type="entry name" value="Cyt_P450_sf"/>
</dbReference>
<dbReference type="InterPro" id="IPR050364">
    <property type="entry name" value="Cytochrome_P450_fung"/>
</dbReference>
<organism evidence="7 8">
    <name type="scientific">Hyaloscypha variabilis (strain UAMH 11265 / GT02V1 / F)</name>
    <name type="common">Meliniomyces variabilis</name>
    <dbReference type="NCBI Taxonomy" id="1149755"/>
    <lineage>
        <taxon>Eukaryota</taxon>
        <taxon>Fungi</taxon>
        <taxon>Dikarya</taxon>
        <taxon>Ascomycota</taxon>
        <taxon>Pezizomycotina</taxon>
        <taxon>Leotiomycetes</taxon>
        <taxon>Helotiales</taxon>
        <taxon>Hyaloscyphaceae</taxon>
        <taxon>Hyaloscypha</taxon>
        <taxon>Hyaloscypha variabilis</taxon>
    </lineage>
</organism>
<dbReference type="InterPro" id="IPR002401">
    <property type="entry name" value="Cyt_P450_E_grp-I"/>
</dbReference>
<dbReference type="GO" id="GO:0005506">
    <property type="term" value="F:iron ion binding"/>
    <property type="evidence" value="ECO:0007669"/>
    <property type="project" value="InterPro"/>
</dbReference>
<dbReference type="GO" id="GO:0016705">
    <property type="term" value="F:oxidoreductase activity, acting on paired donors, with incorporation or reduction of molecular oxygen"/>
    <property type="evidence" value="ECO:0007669"/>
    <property type="project" value="InterPro"/>
</dbReference>
<dbReference type="Gene3D" id="1.10.630.10">
    <property type="entry name" value="Cytochrome P450"/>
    <property type="match status" value="1"/>
</dbReference>
<evidence type="ECO:0000256" key="5">
    <source>
        <dbReference type="PIRSR" id="PIRSR602401-1"/>
    </source>
</evidence>
<dbReference type="PANTHER" id="PTHR46300:SF8">
    <property type="entry name" value="CYTOCHROME P450 2E1"/>
    <property type="match status" value="1"/>
</dbReference>
<dbReference type="Proteomes" id="UP000235786">
    <property type="component" value="Unassembled WGS sequence"/>
</dbReference>
<evidence type="ECO:0000256" key="6">
    <source>
        <dbReference type="RuleBase" id="RU000461"/>
    </source>
</evidence>
<feature type="binding site" description="axial binding residue" evidence="5">
    <location>
        <position position="443"/>
    </location>
    <ligand>
        <name>heme</name>
        <dbReference type="ChEBI" id="CHEBI:30413"/>
    </ligand>
    <ligandPart>
        <name>Fe</name>
        <dbReference type="ChEBI" id="CHEBI:18248"/>
    </ligandPart>
</feature>
<dbReference type="InterPro" id="IPR001128">
    <property type="entry name" value="Cyt_P450"/>
</dbReference>
<keyword evidence="6" id="KW-0503">Monooxygenase</keyword>
<evidence type="ECO:0000313" key="8">
    <source>
        <dbReference type="Proteomes" id="UP000235786"/>
    </source>
</evidence>
<dbReference type="GO" id="GO:0004497">
    <property type="term" value="F:monooxygenase activity"/>
    <property type="evidence" value="ECO:0007669"/>
    <property type="project" value="UniProtKB-KW"/>
</dbReference>
<dbReference type="InterPro" id="IPR017972">
    <property type="entry name" value="Cyt_P450_CS"/>
</dbReference>
<dbReference type="SUPFAM" id="SSF48264">
    <property type="entry name" value="Cytochrome P450"/>
    <property type="match status" value="1"/>
</dbReference>
<dbReference type="PRINTS" id="PR00463">
    <property type="entry name" value="EP450I"/>
</dbReference>
<keyword evidence="5 6" id="KW-0349">Heme</keyword>
<dbReference type="EMBL" id="KZ613963">
    <property type="protein sequence ID" value="PMD31348.1"/>
    <property type="molecule type" value="Genomic_DNA"/>
</dbReference>
<evidence type="ECO:0000313" key="7">
    <source>
        <dbReference type="EMBL" id="PMD31348.1"/>
    </source>
</evidence>
<protein>
    <submittedName>
        <fullName evidence="7">Cytochrome P450</fullName>
    </submittedName>
</protein>
<keyword evidence="3 6" id="KW-0560">Oxidoreductase</keyword>
<dbReference type="PANTHER" id="PTHR46300">
    <property type="entry name" value="P450, PUTATIVE (EUROFUNG)-RELATED-RELATED"/>
    <property type="match status" value="1"/>
</dbReference>
<name>A0A2J6QYJ7_HYAVF</name>
<dbReference type="OrthoDB" id="1103324at2759"/>
<dbReference type="CDD" id="cd11065">
    <property type="entry name" value="CYP64-like"/>
    <property type="match status" value="1"/>
</dbReference>
<evidence type="ECO:0000256" key="1">
    <source>
        <dbReference type="ARBA" id="ARBA00010617"/>
    </source>
</evidence>
<dbReference type="AlphaFoldDB" id="A0A2J6QYJ7"/>
<evidence type="ECO:0000256" key="4">
    <source>
        <dbReference type="ARBA" id="ARBA00023004"/>
    </source>
</evidence>
<dbReference type="GO" id="GO:0020037">
    <property type="term" value="F:heme binding"/>
    <property type="evidence" value="ECO:0007669"/>
    <property type="project" value="InterPro"/>
</dbReference>
<keyword evidence="2 5" id="KW-0479">Metal-binding</keyword>
<proteinExistence type="inferred from homology"/>
<dbReference type="Pfam" id="PF00067">
    <property type="entry name" value="p450"/>
    <property type="match status" value="1"/>
</dbReference>
<reference evidence="7 8" key="1">
    <citation type="submission" date="2016-04" db="EMBL/GenBank/DDBJ databases">
        <title>A degradative enzymes factory behind the ericoid mycorrhizal symbiosis.</title>
        <authorList>
            <consortium name="DOE Joint Genome Institute"/>
            <person name="Martino E."/>
            <person name="Morin E."/>
            <person name="Grelet G."/>
            <person name="Kuo A."/>
            <person name="Kohler A."/>
            <person name="Daghino S."/>
            <person name="Barry K."/>
            <person name="Choi C."/>
            <person name="Cichocki N."/>
            <person name="Clum A."/>
            <person name="Copeland A."/>
            <person name="Hainaut M."/>
            <person name="Haridas S."/>
            <person name="Labutti K."/>
            <person name="Lindquist E."/>
            <person name="Lipzen A."/>
            <person name="Khouja H.-R."/>
            <person name="Murat C."/>
            <person name="Ohm R."/>
            <person name="Olson A."/>
            <person name="Spatafora J."/>
            <person name="Veneault-Fourrey C."/>
            <person name="Henrissat B."/>
            <person name="Grigoriev I."/>
            <person name="Martin F."/>
            <person name="Perotto S."/>
        </authorList>
    </citation>
    <scope>NUCLEOTIDE SEQUENCE [LARGE SCALE GENOMIC DNA]</scope>
    <source>
        <strain evidence="7 8">F</strain>
    </source>
</reference>
<dbReference type="PROSITE" id="PS00086">
    <property type="entry name" value="CYTOCHROME_P450"/>
    <property type="match status" value="1"/>
</dbReference>
<evidence type="ECO:0000256" key="3">
    <source>
        <dbReference type="ARBA" id="ARBA00023002"/>
    </source>
</evidence>
<keyword evidence="4 5" id="KW-0408">Iron</keyword>
<keyword evidence="8" id="KW-1185">Reference proteome</keyword>